<dbReference type="AlphaFoldDB" id="X1RMX6"/>
<dbReference type="PANTHER" id="PTHR37294">
    <property type="entry name" value="3'-5' EXORIBONUCLEASE YHAM"/>
    <property type="match status" value="1"/>
</dbReference>
<dbReference type="SUPFAM" id="SSF109604">
    <property type="entry name" value="HD-domain/PDEase-like"/>
    <property type="match status" value="1"/>
</dbReference>
<comment type="caution">
    <text evidence="2">The sequence shown here is derived from an EMBL/GenBank/DDBJ whole genome shotgun (WGS) entry which is preliminary data.</text>
</comment>
<reference evidence="2" key="1">
    <citation type="journal article" date="2014" name="Front. Microbiol.">
        <title>High frequency of phylogenetically diverse reductive dehalogenase-homologous genes in deep subseafloor sedimentary metagenomes.</title>
        <authorList>
            <person name="Kawai M."/>
            <person name="Futagami T."/>
            <person name="Toyoda A."/>
            <person name="Takaki Y."/>
            <person name="Nishi S."/>
            <person name="Hori S."/>
            <person name="Arai W."/>
            <person name="Tsubouchi T."/>
            <person name="Morono Y."/>
            <person name="Uchiyama I."/>
            <person name="Ito T."/>
            <person name="Fujiyama A."/>
            <person name="Inagaki F."/>
            <person name="Takami H."/>
        </authorList>
    </citation>
    <scope>NUCLEOTIDE SEQUENCE</scope>
    <source>
        <strain evidence="2">Expedition CK06-06</strain>
    </source>
</reference>
<evidence type="ECO:0000256" key="1">
    <source>
        <dbReference type="ARBA" id="ARBA00022801"/>
    </source>
</evidence>
<proteinExistence type="predicted"/>
<protein>
    <recommendedName>
        <fullName evidence="3">HD domain-containing protein</fullName>
    </recommendedName>
</protein>
<dbReference type="EMBL" id="BARV01040758">
    <property type="protein sequence ID" value="GAI56894.1"/>
    <property type="molecule type" value="Genomic_DNA"/>
</dbReference>
<accession>X1RMX6</accession>
<sequence length="89" mass="10601">AEKIGKIPQFPEDLRSKLLHMIVAHHGEFEWGSPKQPMFLEALILHFIDNLDSKAEMIIEELRKNKGLGKEWSDYHPYLEREIYLREQQ</sequence>
<keyword evidence="1" id="KW-0378">Hydrolase</keyword>
<gene>
    <name evidence="2" type="ORF">S06H3_61987</name>
</gene>
<evidence type="ECO:0008006" key="3">
    <source>
        <dbReference type="Google" id="ProtNLM"/>
    </source>
</evidence>
<dbReference type="GO" id="GO:0031125">
    <property type="term" value="P:rRNA 3'-end processing"/>
    <property type="evidence" value="ECO:0007669"/>
    <property type="project" value="TreeGrafter"/>
</dbReference>
<feature type="non-terminal residue" evidence="2">
    <location>
        <position position="1"/>
    </location>
</feature>
<evidence type="ECO:0000313" key="2">
    <source>
        <dbReference type="EMBL" id="GAI56894.1"/>
    </source>
</evidence>
<dbReference type="GO" id="GO:0016787">
    <property type="term" value="F:hydrolase activity"/>
    <property type="evidence" value="ECO:0007669"/>
    <property type="project" value="UniProtKB-KW"/>
</dbReference>
<name>X1RMX6_9ZZZZ</name>
<organism evidence="2">
    <name type="scientific">marine sediment metagenome</name>
    <dbReference type="NCBI Taxonomy" id="412755"/>
    <lineage>
        <taxon>unclassified sequences</taxon>
        <taxon>metagenomes</taxon>
        <taxon>ecological metagenomes</taxon>
    </lineage>
</organism>
<dbReference type="InterPro" id="IPR050798">
    <property type="entry name" value="YhaM_exoribonuc/phosphodiest"/>
</dbReference>
<dbReference type="PANTHER" id="PTHR37294:SF1">
    <property type="entry name" value="3'-5' EXORIBONUCLEASE YHAM"/>
    <property type="match status" value="1"/>
</dbReference>